<dbReference type="PANTHER" id="PTHR24229:SF40">
    <property type="entry name" value="ALLATOSTATIN C RECEPTOR 1-RELATED"/>
    <property type="match status" value="1"/>
</dbReference>
<feature type="transmembrane region" description="Helical" evidence="10">
    <location>
        <begin position="281"/>
        <end position="306"/>
    </location>
</feature>
<evidence type="ECO:0000256" key="2">
    <source>
        <dbReference type="ARBA" id="ARBA00022475"/>
    </source>
</evidence>
<evidence type="ECO:0000256" key="1">
    <source>
        <dbReference type="ARBA" id="ARBA00004651"/>
    </source>
</evidence>
<dbReference type="PRINTS" id="PR00237">
    <property type="entry name" value="GPCRRHODOPSN"/>
</dbReference>
<evidence type="ECO:0000313" key="12">
    <source>
        <dbReference type="EMBL" id="EPB78345.1"/>
    </source>
</evidence>
<keyword evidence="5 9" id="KW-0297">G-protein coupled receptor</keyword>
<evidence type="ECO:0000256" key="4">
    <source>
        <dbReference type="ARBA" id="ARBA00022989"/>
    </source>
</evidence>
<feature type="transmembrane region" description="Helical" evidence="10">
    <location>
        <begin position="224"/>
        <end position="248"/>
    </location>
</feature>
<dbReference type="InterPro" id="IPR017452">
    <property type="entry name" value="GPCR_Rhodpsn_7TM"/>
</dbReference>
<organism evidence="12 13">
    <name type="scientific">Ancylostoma ceylanicum</name>
    <dbReference type="NCBI Taxonomy" id="53326"/>
    <lineage>
        <taxon>Eukaryota</taxon>
        <taxon>Metazoa</taxon>
        <taxon>Ecdysozoa</taxon>
        <taxon>Nematoda</taxon>
        <taxon>Chromadorea</taxon>
        <taxon>Rhabditida</taxon>
        <taxon>Rhabditina</taxon>
        <taxon>Rhabditomorpha</taxon>
        <taxon>Strongyloidea</taxon>
        <taxon>Ancylostomatidae</taxon>
        <taxon>Ancylostomatinae</taxon>
        <taxon>Ancylostoma</taxon>
    </lineage>
</organism>
<keyword evidence="4 10" id="KW-1133">Transmembrane helix</keyword>
<evidence type="ECO:0000256" key="7">
    <source>
        <dbReference type="ARBA" id="ARBA00023170"/>
    </source>
</evidence>
<evidence type="ECO:0000256" key="5">
    <source>
        <dbReference type="ARBA" id="ARBA00023040"/>
    </source>
</evidence>
<feature type="transmembrane region" description="Helical" evidence="10">
    <location>
        <begin position="96"/>
        <end position="120"/>
    </location>
</feature>
<dbReference type="Gene3D" id="1.20.1070.10">
    <property type="entry name" value="Rhodopsin 7-helix transmembrane proteins"/>
    <property type="match status" value="1"/>
</dbReference>
<feature type="transmembrane region" description="Helical" evidence="10">
    <location>
        <begin position="132"/>
        <end position="154"/>
    </location>
</feature>
<comment type="similarity">
    <text evidence="9">Belongs to the G-protein coupled receptor 1 family.</text>
</comment>
<dbReference type="PROSITE" id="PS00237">
    <property type="entry name" value="G_PROTEIN_RECEP_F1_1"/>
    <property type="match status" value="1"/>
</dbReference>
<evidence type="ECO:0000256" key="8">
    <source>
        <dbReference type="ARBA" id="ARBA00023224"/>
    </source>
</evidence>
<keyword evidence="7 9" id="KW-0675">Receptor</keyword>
<name>A0A0D6M292_9BILA</name>
<keyword evidence="6 10" id="KW-0472">Membrane</keyword>
<evidence type="ECO:0000256" key="3">
    <source>
        <dbReference type="ARBA" id="ARBA00022692"/>
    </source>
</evidence>
<dbReference type="PROSITE" id="PS50262">
    <property type="entry name" value="G_PROTEIN_RECEP_F1_2"/>
    <property type="match status" value="1"/>
</dbReference>
<dbReference type="SUPFAM" id="SSF81321">
    <property type="entry name" value="Family A G protein-coupled receptor-like"/>
    <property type="match status" value="1"/>
</dbReference>
<dbReference type="EMBL" id="KE124814">
    <property type="protein sequence ID" value="EPB78345.1"/>
    <property type="molecule type" value="Genomic_DNA"/>
</dbReference>
<dbReference type="PANTHER" id="PTHR24229">
    <property type="entry name" value="NEUROPEPTIDES RECEPTOR"/>
    <property type="match status" value="1"/>
</dbReference>
<evidence type="ECO:0000313" key="13">
    <source>
        <dbReference type="Proteomes" id="UP000054495"/>
    </source>
</evidence>
<keyword evidence="13" id="KW-1185">Reference proteome</keyword>
<keyword evidence="2" id="KW-1003">Cell membrane</keyword>
<keyword evidence="8 9" id="KW-0807">Transducer</keyword>
<dbReference type="Pfam" id="PF00001">
    <property type="entry name" value="7tm_1"/>
    <property type="match status" value="1"/>
</dbReference>
<evidence type="ECO:0000259" key="11">
    <source>
        <dbReference type="PROSITE" id="PS50262"/>
    </source>
</evidence>
<comment type="subcellular location">
    <subcellularLocation>
        <location evidence="1">Cell membrane</location>
        <topology evidence="1">Multi-pass membrane protein</topology>
    </subcellularLocation>
</comment>
<proteinExistence type="inferred from homology"/>
<feature type="transmembrane region" description="Helical" evidence="10">
    <location>
        <begin position="54"/>
        <end position="75"/>
    </location>
</feature>
<reference evidence="12 13" key="1">
    <citation type="submission" date="2013-05" db="EMBL/GenBank/DDBJ databases">
        <title>Draft genome of the parasitic nematode Anyclostoma ceylanicum.</title>
        <authorList>
            <person name="Mitreva M."/>
        </authorList>
    </citation>
    <scope>NUCLEOTIDE SEQUENCE [LARGE SCALE GENOMIC DNA]</scope>
</reference>
<dbReference type="AlphaFoldDB" id="A0A0D6M292"/>
<dbReference type="GO" id="GO:0042277">
    <property type="term" value="F:peptide binding"/>
    <property type="evidence" value="ECO:0007669"/>
    <property type="project" value="TreeGrafter"/>
</dbReference>
<evidence type="ECO:0000256" key="6">
    <source>
        <dbReference type="ARBA" id="ARBA00023136"/>
    </source>
</evidence>
<evidence type="ECO:0000256" key="10">
    <source>
        <dbReference type="SAM" id="Phobius"/>
    </source>
</evidence>
<dbReference type="GO" id="GO:0043005">
    <property type="term" value="C:neuron projection"/>
    <property type="evidence" value="ECO:0007669"/>
    <property type="project" value="TreeGrafter"/>
</dbReference>
<dbReference type="CDD" id="cd00637">
    <property type="entry name" value="7tm_classA_rhodopsin-like"/>
    <property type="match status" value="1"/>
</dbReference>
<feature type="domain" description="G-protein coupled receptors family 1 profile" evidence="11">
    <location>
        <begin position="66"/>
        <end position="343"/>
    </location>
</feature>
<accession>A0A0D6M292</accession>
<dbReference type="InterPro" id="IPR000276">
    <property type="entry name" value="GPCR_Rhodpsn"/>
</dbReference>
<feature type="transmembrane region" description="Helical" evidence="10">
    <location>
        <begin position="326"/>
        <end position="346"/>
    </location>
</feature>
<sequence>METSLGKQPLSKNLHVHVQVTSCMSRIMVEYVDDGGDGSMDVYDMHYAKGVMTIVYITVFLIGTPGNLWIIYKLIQARLLSTHASVGVTISQRSRIYIFALACSDLVLLLTLPLTASYNYKGTWMFGEFMCYAHLTIEIVAKLFSVVLLTVVSLERYFIVCTRLRTACGSWMTTVPLVVGTLFCVIVPSTFHFFHIIHHTFTIPGMDHITVCIPNMDDHVFNMYAQYTFVVGFVIPFFLMTVCYILLVRHVRAKFRHRKVTVSSTKGIREPRYMHEMRKSIWRIAVFHFICWAPFWTFAIVPHYIAQLWGHDFLERLPGWYIYCRLFANCLPYINAAGNWVLYALLNYDVRKHIYNKPYQRFLFSSLSTV</sequence>
<dbReference type="GO" id="GO:0004930">
    <property type="term" value="F:G protein-coupled receptor activity"/>
    <property type="evidence" value="ECO:0007669"/>
    <property type="project" value="UniProtKB-KW"/>
</dbReference>
<dbReference type="GO" id="GO:0005886">
    <property type="term" value="C:plasma membrane"/>
    <property type="evidence" value="ECO:0007669"/>
    <property type="project" value="UniProtKB-SubCell"/>
</dbReference>
<evidence type="ECO:0000256" key="9">
    <source>
        <dbReference type="RuleBase" id="RU000688"/>
    </source>
</evidence>
<feature type="transmembrane region" description="Helical" evidence="10">
    <location>
        <begin position="175"/>
        <end position="197"/>
    </location>
</feature>
<keyword evidence="3 9" id="KW-0812">Transmembrane</keyword>
<protein>
    <submittedName>
        <fullName evidence="12">7 transmembrane receptor</fullName>
    </submittedName>
</protein>
<gene>
    <name evidence="12" type="ORF">ANCCEY_02575</name>
</gene>
<dbReference type="Proteomes" id="UP000054495">
    <property type="component" value="Unassembled WGS sequence"/>
</dbReference>